<keyword evidence="2" id="KW-1185">Reference proteome</keyword>
<name>A0ABP2ELY3_AJEDR</name>
<accession>A0ABP2ELY3</accession>
<proteinExistence type="predicted"/>
<evidence type="ECO:0000313" key="2">
    <source>
        <dbReference type="Proteomes" id="UP000002039"/>
    </source>
</evidence>
<sequence length="118" mass="13124">MALNFDNNNAVYPGSRLSSIKCIIAIAWQGKVEEEKGTKLPSSSCRAVGSQLGWLLRHGEASNIKWKPFHLLRTSFRSRPAVEDAAVRVANMQCICLFIGVMSHRCNIMHHTISTICP</sequence>
<dbReference type="EMBL" id="EQ999973">
    <property type="protein sequence ID" value="EEQ83784.2"/>
    <property type="molecule type" value="Genomic_DNA"/>
</dbReference>
<protein>
    <submittedName>
        <fullName evidence="1">Uncharacterized protein</fullName>
    </submittedName>
</protein>
<dbReference type="RefSeq" id="XP_045271903.1">
    <property type="nucleotide sequence ID" value="XM_045416098.1"/>
</dbReference>
<reference evidence="2" key="1">
    <citation type="journal article" date="2015" name="PLoS Genet.">
        <title>The dynamic genome and transcriptome of the human fungal pathogen Blastomyces and close relative Emmonsia.</title>
        <authorList>
            <person name="Munoz J.F."/>
            <person name="Gauthier G.M."/>
            <person name="Desjardins C.A."/>
            <person name="Gallo J.E."/>
            <person name="Holder J."/>
            <person name="Sullivan T.D."/>
            <person name="Marty A.J."/>
            <person name="Carmen J.C."/>
            <person name="Chen Z."/>
            <person name="Ding L."/>
            <person name="Gujja S."/>
            <person name="Magrini V."/>
            <person name="Misas E."/>
            <person name="Mitreva M."/>
            <person name="Priest M."/>
            <person name="Saif S."/>
            <person name="Whiston E.A."/>
            <person name="Young S."/>
            <person name="Zeng Q."/>
            <person name="Goldman W.E."/>
            <person name="Mardis E.R."/>
            <person name="Taylor J.W."/>
            <person name="McEwen J.G."/>
            <person name="Clay O.K."/>
            <person name="Klein B.S."/>
            <person name="Cuomo C.A."/>
        </authorList>
    </citation>
    <scope>NUCLEOTIDE SEQUENCE [LARGE SCALE GENOMIC DNA]</scope>
    <source>
        <strain evidence="2">ER-3 / ATCC MYA-2586</strain>
    </source>
</reference>
<evidence type="ECO:0000313" key="1">
    <source>
        <dbReference type="EMBL" id="EEQ83784.2"/>
    </source>
</evidence>
<dbReference type="Proteomes" id="UP000002039">
    <property type="component" value="Unassembled WGS sequence"/>
</dbReference>
<dbReference type="GeneID" id="69023326"/>
<organism evidence="1 2">
    <name type="scientific">Ajellomyces dermatitidis (strain ER-3 / ATCC MYA-2586)</name>
    <name type="common">Blastomyces dermatitidis</name>
    <dbReference type="NCBI Taxonomy" id="559297"/>
    <lineage>
        <taxon>Eukaryota</taxon>
        <taxon>Fungi</taxon>
        <taxon>Dikarya</taxon>
        <taxon>Ascomycota</taxon>
        <taxon>Pezizomycotina</taxon>
        <taxon>Eurotiomycetes</taxon>
        <taxon>Eurotiomycetidae</taxon>
        <taxon>Onygenales</taxon>
        <taxon>Ajellomycetaceae</taxon>
        <taxon>Blastomyces</taxon>
    </lineage>
</organism>
<gene>
    <name evidence="1" type="ORF">BDCG_00589</name>
</gene>